<gene>
    <name evidence="1" type="ORF">RBI_I00210</name>
</gene>
<evidence type="ECO:0000313" key="1">
    <source>
        <dbReference type="EMBL" id="CCO03943.1"/>
    </source>
</evidence>
<reference evidence="1 2" key="1">
    <citation type="journal article" date="2014" name="Int. J. Syst. Evol. Microbiol.">
        <title>Complete genome of a new Firmicutes species belonging to the dominant human colonic microbiota ('Ruminococcus bicirculans') reveals two chromosomes and a selective capacity to utilize plant glucans.</title>
        <authorList>
            <consortium name="NISC Comparative Sequencing Program"/>
            <person name="Wegmann U."/>
            <person name="Louis P."/>
            <person name="Goesmann A."/>
            <person name="Henrissat B."/>
            <person name="Duncan S.H."/>
            <person name="Flint H.J."/>
        </authorList>
    </citation>
    <scope>NUCLEOTIDE SEQUENCE [LARGE SCALE GENOMIC DNA]</scope>
    <source>
        <strain evidence="1 2">80/3</strain>
    </source>
</reference>
<accession>A0ABM9QE68</accession>
<keyword evidence="2" id="KW-1185">Reference proteome</keyword>
<dbReference type="RefSeq" id="WP_038670403.1">
    <property type="nucleotide sequence ID" value="NZ_HF545616.1"/>
</dbReference>
<organism evidence="1 2">
    <name type="scientific">Ruminococcus bicirculans</name>
    <name type="common">ex Wegman et al. 2014</name>
    <dbReference type="NCBI Taxonomy" id="1160721"/>
    <lineage>
        <taxon>Bacteria</taxon>
        <taxon>Bacillati</taxon>
        <taxon>Bacillota</taxon>
        <taxon>Clostridia</taxon>
        <taxon>Eubacteriales</taxon>
        <taxon>Oscillospiraceae</taxon>
        <taxon>Ruminococcus</taxon>
    </lineage>
</organism>
<evidence type="ECO:0000313" key="2">
    <source>
        <dbReference type="Proteomes" id="UP000027600"/>
    </source>
</evidence>
<dbReference type="Proteomes" id="UP000027600">
    <property type="component" value="Chromosome I"/>
</dbReference>
<name>A0ABM9QE68_9FIRM</name>
<evidence type="ECO:0008006" key="3">
    <source>
        <dbReference type="Google" id="ProtNLM"/>
    </source>
</evidence>
<protein>
    <recommendedName>
        <fullName evidence="3">Phage protein</fullName>
    </recommendedName>
</protein>
<dbReference type="EMBL" id="HF545616">
    <property type="protein sequence ID" value="CCO03943.1"/>
    <property type="molecule type" value="Genomic_DNA"/>
</dbReference>
<sequence>MTTPQNNVKSVSVLDLEDFVINLEQAENLLNVYLEFIDDECPAIENKDTKKESLAAAAVVYASRTDMFQAVLRACFDIIKQSKTELSKLIYPPQTA</sequence>
<proteinExistence type="predicted"/>